<dbReference type="PANTHER" id="PTHR41317">
    <property type="entry name" value="PD-(D_E)XK NUCLEASE FAMILY TRANSPOSASE"/>
    <property type="match status" value="1"/>
</dbReference>
<sequence length="279" mass="32539">MTNIASRYIDPLTDYGFKHIFGNEPDKDIMIDFLNALFEGEKIVVDITYSPTEHAGEDAKEKKVLFDLTCTGADGETFIIEMQRTDQEFFKDRCVFYMSRLISAQLPRGTSNWDVPLKEVYLIGIMEFQFNNINSNYLHNIALINRDTGKLFYKGMGYKFLELPNFDKRESELITDLDKWFYLLKNLSRLDKIPDFLDKRVFQKIFKIAEMSKMTKEERELYHSDVKAKSDWNAGIRYAEKKARLEEKLDIAINLKKKGVSVELIAETTGLSLEEVEQL</sequence>
<dbReference type="RefSeq" id="WP_074604584.1">
    <property type="nucleotide sequence ID" value="NZ_FNGY01000001.1"/>
</dbReference>
<gene>
    <name evidence="1" type="ORF">SAMN05421820_101567</name>
</gene>
<organism evidence="1 2">
    <name type="scientific">Pedobacter steynii</name>
    <dbReference type="NCBI Taxonomy" id="430522"/>
    <lineage>
        <taxon>Bacteria</taxon>
        <taxon>Pseudomonadati</taxon>
        <taxon>Bacteroidota</taxon>
        <taxon>Sphingobacteriia</taxon>
        <taxon>Sphingobacteriales</taxon>
        <taxon>Sphingobacteriaceae</taxon>
        <taxon>Pedobacter</taxon>
    </lineage>
</organism>
<proteinExistence type="predicted"/>
<dbReference type="NCBIfam" id="TIGR01784">
    <property type="entry name" value="T_den_put_tspse"/>
    <property type="match status" value="1"/>
</dbReference>
<evidence type="ECO:0000313" key="2">
    <source>
        <dbReference type="Proteomes" id="UP000183200"/>
    </source>
</evidence>
<dbReference type="InterPro" id="IPR010106">
    <property type="entry name" value="RpnA"/>
</dbReference>
<dbReference type="AlphaFoldDB" id="A0A1G9KGD2"/>
<keyword evidence="2" id="KW-1185">Reference proteome</keyword>
<dbReference type="Proteomes" id="UP000183200">
    <property type="component" value="Unassembled WGS sequence"/>
</dbReference>
<evidence type="ECO:0000313" key="1">
    <source>
        <dbReference type="EMBL" id="SDL48584.1"/>
    </source>
</evidence>
<dbReference type="OrthoDB" id="9803508at2"/>
<accession>A0A1G9KGD2</accession>
<evidence type="ECO:0008006" key="3">
    <source>
        <dbReference type="Google" id="ProtNLM"/>
    </source>
</evidence>
<name>A0A1G9KGD2_9SPHI</name>
<reference evidence="2" key="1">
    <citation type="submission" date="2016-10" db="EMBL/GenBank/DDBJ databases">
        <authorList>
            <person name="Varghese N."/>
            <person name="Submissions S."/>
        </authorList>
    </citation>
    <scope>NUCLEOTIDE SEQUENCE [LARGE SCALE GENOMIC DNA]</scope>
    <source>
        <strain evidence="2">DSM 19110</strain>
    </source>
</reference>
<dbReference type="Pfam" id="PF12784">
    <property type="entry name" value="PDDEXK_2"/>
    <property type="match status" value="1"/>
</dbReference>
<dbReference type="PANTHER" id="PTHR41317:SF1">
    <property type="entry name" value="PD-(D_E)XK NUCLEASE FAMILY TRANSPOSASE"/>
    <property type="match status" value="1"/>
</dbReference>
<dbReference type="EMBL" id="FNGY01000001">
    <property type="protein sequence ID" value="SDL48584.1"/>
    <property type="molecule type" value="Genomic_DNA"/>
</dbReference>
<protein>
    <recommendedName>
        <fullName evidence="3">Transposase</fullName>
    </recommendedName>
</protein>